<dbReference type="PROSITE" id="PS50095">
    <property type="entry name" value="PLAT"/>
    <property type="match status" value="1"/>
</dbReference>
<feature type="compositionally biased region" description="Basic and acidic residues" evidence="2">
    <location>
        <begin position="112"/>
        <end position="122"/>
    </location>
</feature>
<feature type="compositionally biased region" description="Polar residues" evidence="2">
    <location>
        <begin position="95"/>
        <end position="107"/>
    </location>
</feature>
<feature type="compositionally biased region" description="Acidic residues" evidence="2">
    <location>
        <begin position="327"/>
        <end position="339"/>
    </location>
</feature>
<reference evidence="6" key="2">
    <citation type="submission" date="2019-09" db="UniProtKB">
        <authorList>
            <consortium name="WormBaseParasite"/>
        </authorList>
    </citation>
    <scope>IDENTIFICATION</scope>
</reference>
<evidence type="ECO:0000256" key="1">
    <source>
        <dbReference type="PROSITE-ProRule" id="PRU00152"/>
    </source>
</evidence>
<name>A0A3P8A8C6_HELPZ</name>
<feature type="compositionally biased region" description="Polar residues" evidence="2">
    <location>
        <begin position="240"/>
        <end position="255"/>
    </location>
</feature>
<feature type="compositionally biased region" description="Basic and acidic residues" evidence="2">
    <location>
        <begin position="152"/>
        <end position="199"/>
    </location>
</feature>
<feature type="domain" description="PLAT" evidence="3">
    <location>
        <begin position="510"/>
        <end position="625"/>
    </location>
</feature>
<dbReference type="InterPro" id="IPR036392">
    <property type="entry name" value="PLAT/LH2_dom_sf"/>
</dbReference>
<evidence type="ECO:0000259" key="3">
    <source>
        <dbReference type="PROSITE" id="PS50095"/>
    </source>
</evidence>
<evidence type="ECO:0000313" key="6">
    <source>
        <dbReference type="WBParaSite" id="HPBE_0001097601-mRNA-1"/>
    </source>
</evidence>
<feature type="region of interest" description="Disordered" evidence="2">
    <location>
        <begin position="380"/>
        <end position="439"/>
    </location>
</feature>
<feature type="compositionally biased region" description="Basic and acidic residues" evidence="2">
    <location>
        <begin position="218"/>
        <end position="235"/>
    </location>
</feature>
<comment type="caution">
    <text evidence="1">Lacks conserved residue(s) required for the propagation of feature annotation.</text>
</comment>
<dbReference type="Proteomes" id="UP000050761">
    <property type="component" value="Unassembled WGS sequence"/>
</dbReference>
<reference evidence="4 5" key="1">
    <citation type="submission" date="2018-11" db="EMBL/GenBank/DDBJ databases">
        <authorList>
            <consortium name="Pathogen Informatics"/>
        </authorList>
    </citation>
    <scope>NUCLEOTIDE SEQUENCE [LARGE SCALE GENOMIC DNA]</scope>
</reference>
<dbReference type="EMBL" id="UZAH01026941">
    <property type="protein sequence ID" value="VDO86993.1"/>
    <property type="molecule type" value="Genomic_DNA"/>
</dbReference>
<evidence type="ECO:0000256" key="2">
    <source>
        <dbReference type="SAM" id="MobiDB-lite"/>
    </source>
</evidence>
<dbReference type="SMART" id="SM00308">
    <property type="entry name" value="LH2"/>
    <property type="match status" value="1"/>
</dbReference>
<accession>A0A3P8A8C6</accession>
<sequence length="662" mass="75448">MSRTLGFNVVFFVLNGKGRFYRALLNPLRLPLMEVLLHEVSEGLQVCLFPYHHINVDHYRVSYLVKCVSAFYLQLLVMIAPEKATFKADDADSGKANSISSRLTDTPNMDEESLREAENHLIEEDDESSDAPSFYGRNLDSERENSAVSSKIKREDEGDFLSRRHRSDDDRLSTPETRRSVVSEAERKAEMIRAEKLGQYDDEDDFINDSESESLNRNSDREENLKSVIEDDTYRRHSRTSLVSEQAKSRQSQRSMRSDTQEDLQSWAGLDSHKDQVPQSRASMGSEKEEVFQSDNEAPMQKGHRSTSSRPVSSRMPTSHSNREEILPSDEEGEQEKEDGEEKKPALQVPLEILPSDDEGLLNDHDDERWLGEKEAAVIEEEDDERKKAAVIEEEDDERWLGEKEAPVIEEPEPELSKAPATSHSDREEILPSDDDEVERRQRAAVKIQSTYRGYRVRKRLKGKPSAFIAGGVADRFQIFKFYFRCFQVDGKIERTLPVSAFYYLNSSKGRWEFVLHNGMEDGTGGTSSNLLIIGYGTTGSSMMHINNDKTMLNVPDTTLIQVDFGEIGDLLKVRFEIDGSGGHPDYFLEWIELRDLDTDERIAVRVGKWMDVKGQHSKKPQAFREVSVFRAGDQPLESTSSASLSYLNSSMYEEASKPYPE</sequence>
<dbReference type="SMART" id="SM00015">
    <property type="entry name" value="IQ"/>
    <property type="match status" value="1"/>
</dbReference>
<evidence type="ECO:0000313" key="4">
    <source>
        <dbReference type="EMBL" id="VDO86993.1"/>
    </source>
</evidence>
<dbReference type="InterPro" id="IPR000048">
    <property type="entry name" value="IQ_motif_EF-hand-BS"/>
</dbReference>
<dbReference type="Pfam" id="PF01477">
    <property type="entry name" value="PLAT"/>
    <property type="match status" value="1"/>
</dbReference>
<dbReference type="OrthoDB" id="5322100at2759"/>
<gene>
    <name evidence="4" type="ORF">HPBE_LOCUS10977</name>
</gene>
<dbReference type="SUPFAM" id="SSF49723">
    <property type="entry name" value="Lipase/lipooxygenase domain (PLAT/LH2 domain)"/>
    <property type="match status" value="1"/>
</dbReference>
<protein>
    <submittedName>
        <fullName evidence="6">PLAT domain-containing protein</fullName>
    </submittedName>
</protein>
<dbReference type="Pfam" id="PF00612">
    <property type="entry name" value="IQ"/>
    <property type="match status" value="1"/>
</dbReference>
<feature type="region of interest" description="Disordered" evidence="2">
    <location>
        <begin position="90"/>
        <end position="368"/>
    </location>
</feature>
<dbReference type="CDD" id="cd23767">
    <property type="entry name" value="IQCD"/>
    <property type="match status" value="1"/>
</dbReference>
<dbReference type="WBParaSite" id="HPBE_0001097601-mRNA-1">
    <property type="protein sequence ID" value="HPBE_0001097601-mRNA-1"/>
    <property type="gene ID" value="HPBE_0001097601"/>
</dbReference>
<dbReference type="InterPro" id="IPR001024">
    <property type="entry name" value="PLAT/LH2_dom"/>
</dbReference>
<organism evidence="4">
    <name type="scientific">Heligmosomoides polygyrus</name>
    <name type="common">Parasitic roundworm</name>
    <dbReference type="NCBI Taxonomy" id="6339"/>
    <lineage>
        <taxon>Eukaryota</taxon>
        <taxon>Metazoa</taxon>
        <taxon>Ecdysozoa</taxon>
        <taxon>Nematoda</taxon>
        <taxon>Chromadorea</taxon>
        <taxon>Rhabditida</taxon>
        <taxon>Rhabditina</taxon>
        <taxon>Rhabditomorpha</taxon>
        <taxon>Strongyloidea</taxon>
        <taxon>Heligmosomidae</taxon>
        <taxon>Heligmosomoides</taxon>
    </lineage>
</organism>
<dbReference type="AlphaFoldDB" id="A0A3P8A8C6"/>
<dbReference type="Gene3D" id="1.20.5.190">
    <property type="match status" value="1"/>
</dbReference>
<dbReference type="Gene3D" id="2.60.60.20">
    <property type="entry name" value="PLAT/LH2 domain"/>
    <property type="match status" value="1"/>
</dbReference>
<feature type="compositionally biased region" description="Polar residues" evidence="2">
    <location>
        <begin position="308"/>
        <end position="320"/>
    </location>
</feature>
<keyword evidence="5" id="KW-1185">Reference proteome</keyword>
<evidence type="ECO:0000313" key="5">
    <source>
        <dbReference type="Proteomes" id="UP000050761"/>
    </source>
</evidence>
<dbReference type="PROSITE" id="PS50096">
    <property type="entry name" value="IQ"/>
    <property type="match status" value="1"/>
</dbReference>
<feature type="compositionally biased region" description="Acidic residues" evidence="2">
    <location>
        <begin position="200"/>
        <end position="212"/>
    </location>
</feature>
<proteinExistence type="predicted"/>